<accession>A0A0G8C0D5</accession>
<dbReference type="AlphaFoldDB" id="A0A0G8C0D5"/>
<comment type="caution">
    <text evidence="3">The sequence shown here is derived from an EMBL/GenBank/DDBJ whole genome shotgun (WGS) entry which is preliminary data.</text>
</comment>
<sequence>MDKNIELQEVKELQNRFQASATELNLQFECLMQKILDFTEINSFQGKAASDIKNYLSTVHGSVIFKYMEAVELLKEQFQKSINDFNSTVDSDADTKIYGIYLDDVKKKINGYSEGFNLSNDQARQTVGSVNDIIAIQYPSSAGIMEGSIKSQKEISDTLEKLEAYNSNQSDLQTFQEMIRELEDGMNRVQAYGGDFSSDSIEKIMPEEWVAATVVTSKAWIGGFNKGNKWGKGVVSSFLRYHYMKKVLGFGTQFDIIDGEGQYLLKTTKPKQMVEALEFLKADKNEDHIFKFLKGRVEEYLTGWMRPTDPKVTDREVRIAKREIMELPEFKAYKDFKLDWKSNGLVKAVGNKSWSSLKTELGKGITDLKPWKWKDTLKELGGVGKTMKSFGIAGSVLSVANNVVEASNDGWQLHDVWDIATDSAVDVGATAGAAATGAVVGSFFLPPIGTAVGAGVGILASEALNYKADMFGGESIVSGTKKGIKSVTRKLESEVVKLGSVAKEQIESAAKEQLGSVTKKLGSLFW</sequence>
<evidence type="ECO:0000313" key="3">
    <source>
        <dbReference type="EMBL" id="KKZ92556.1"/>
    </source>
</evidence>
<evidence type="ECO:0000259" key="2">
    <source>
        <dbReference type="PROSITE" id="PS51756"/>
    </source>
</evidence>
<dbReference type="InterPro" id="IPR006829">
    <property type="entry name" value="LXG_dom"/>
</dbReference>
<evidence type="ECO:0000313" key="4">
    <source>
        <dbReference type="Proteomes" id="UP000035350"/>
    </source>
</evidence>
<protein>
    <recommendedName>
        <fullName evidence="2">LXG domain-containing protein</fullName>
    </recommendedName>
</protein>
<dbReference type="EMBL" id="LCYN01000031">
    <property type="protein sequence ID" value="KKZ92556.1"/>
    <property type="molecule type" value="Genomic_DNA"/>
</dbReference>
<dbReference type="Pfam" id="PF04740">
    <property type="entry name" value="LXG"/>
    <property type="match status" value="1"/>
</dbReference>
<reference evidence="3 4" key="1">
    <citation type="journal article" date="2015" name="Genome Announc.">
        <title>Next-Generation Whole-Genome Sequencing of Eight Strains of Bacillus cereus, Isolated from Food.</title>
        <authorList>
            <person name="Krawczyk A.O."/>
            <person name="de Jong A."/>
            <person name="Eijlander R.T."/>
            <person name="Berendsen E.M."/>
            <person name="Holsappel S."/>
            <person name="Wells-Bennik M.H."/>
            <person name="Kuipers O.P."/>
        </authorList>
    </citation>
    <scope>NUCLEOTIDE SEQUENCE [LARGE SCALE GENOMIC DNA]</scope>
    <source>
        <strain evidence="3 4">B4147</strain>
    </source>
</reference>
<gene>
    <name evidence="3" type="ORF">B4147_1792</name>
</gene>
<evidence type="ECO:0000256" key="1">
    <source>
        <dbReference type="ARBA" id="ARBA00034117"/>
    </source>
</evidence>
<dbReference type="RefSeq" id="WP_046959242.1">
    <property type="nucleotide sequence ID" value="NZ_LCYN01000031.1"/>
</dbReference>
<name>A0A0G8C0D5_9BACI</name>
<proteinExistence type="inferred from homology"/>
<comment type="similarity">
    <text evidence="1">In the N-terminal section; belongs to the LXG family.</text>
</comment>
<organism evidence="3 4">
    <name type="scientific">Bacillus wiedmannii</name>
    <dbReference type="NCBI Taxonomy" id="1890302"/>
    <lineage>
        <taxon>Bacteria</taxon>
        <taxon>Bacillati</taxon>
        <taxon>Bacillota</taxon>
        <taxon>Bacilli</taxon>
        <taxon>Bacillales</taxon>
        <taxon>Bacillaceae</taxon>
        <taxon>Bacillus</taxon>
        <taxon>Bacillus cereus group</taxon>
    </lineage>
</organism>
<dbReference type="PROSITE" id="PS51756">
    <property type="entry name" value="LXG"/>
    <property type="match status" value="1"/>
</dbReference>
<feature type="domain" description="LXG" evidence="2">
    <location>
        <begin position="1"/>
        <end position="251"/>
    </location>
</feature>
<dbReference type="Proteomes" id="UP000035350">
    <property type="component" value="Unassembled WGS sequence"/>
</dbReference>
<dbReference type="PATRIC" id="fig|1396.433.peg.4511"/>
<reference evidence="4" key="2">
    <citation type="submission" date="2015-04" db="EMBL/GenBank/DDBJ databases">
        <title>Draft Genome Sequences of Eight Spore-Forming Food Isolates of Bacillus cereus Genome sequencing.</title>
        <authorList>
            <person name="Krawcyk A.O."/>
            <person name="de Jong A."/>
            <person name="Eijlander R.T."/>
            <person name="Berendsen E.M."/>
            <person name="Holsappel S."/>
            <person name="Wells-Bennik M."/>
            <person name="Kuipers O.P."/>
        </authorList>
    </citation>
    <scope>NUCLEOTIDE SEQUENCE [LARGE SCALE GENOMIC DNA]</scope>
    <source>
        <strain evidence="4">B4147</strain>
    </source>
</reference>